<sequence length="458" mass="50419">MARGMTLHARLAEPPRVSSLHVRLNADELRRCRSCSSRPPHLKSGESEGGNGEIIDDSGGGESKGFSPNAIVETADKKLIVLSSSVPHCPDICFYVVYEAAETSLSMIPHLPSNCRPTFTQRPLPVRRRGGDGDGGGYTLAVMASASVFDEQGGRSRKDVLCMWPPPDSSKPLPLLTRRGIEPWRAKRPRFPSDKPDDFAADTGVLCCSCDDVLSGGYDVEFRYLALPPECRLDANWATRRQPQRYRTMSRVGDTIEFVSIGDGLHRQEFTASTTLAVWALVPATGEWKWKKLRELSMATLWRLDGFKNAGLPEVMPIHPILSTKQDGVIYMVSSADDLASAGREDSSASESEGWDSDVGDESDDDDEEDGVLVEEERQYLIGLDIRNESLLSWRRLPGSGYFYRPDLMGFDVSKCLDEHCLGPPADAAPNTDGAEVLIYGSSYTQEEVAKQPKLSLI</sequence>
<dbReference type="EnsemblPlants" id="OBART05G10400.1">
    <property type="protein sequence ID" value="OBART05G10400.1"/>
    <property type="gene ID" value="OBART05G10400"/>
</dbReference>
<evidence type="ECO:0000259" key="2">
    <source>
        <dbReference type="Pfam" id="PF07762"/>
    </source>
</evidence>
<dbReference type="Proteomes" id="UP000026960">
    <property type="component" value="Chromosome 5"/>
</dbReference>
<feature type="region of interest" description="Disordered" evidence="1">
    <location>
        <begin position="34"/>
        <end position="68"/>
    </location>
</feature>
<feature type="region of interest" description="Disordered" evidence="1">
    <location>
        <begin position="341"/>
        <end position="372"/>
    </location>
</feature>
<dbReference type="PaxDb" id="65489-OBART05G10400.1"/>
<name>A0A0D3G5L8_9ORYZ</name>
<evidence type="ECO:0000313" key="3">
    <source>
        <dbReference type="EnsemblPlants" id="OBART05G10400.1"/>
    </source>
</evidence>
<dbReference type="Pfam" id="PF07762">
    <property type="entry name" value="DUF1618"/>
    <property type="match status" value="1"/>
</dbReference>
<feature type="compositionally biased region" description="Gly residues" evidence="1">
    <location>
        <begin position="47"/>
        <end position="63"/>
    </location>
</feature>
<dbReference type="HOGENOM" id="CLU_028502_4_2_1"/>
<evidence type="ECO:0000313" key="4">
    <source>
        <dbReference type="Proteomes" id="UP000026960"/>
    </source>
</evidence>
<reference evidence="3" key="1">
    <citation type="journal article" date="2009" name="Rice">
        <title>De Novo Next Generation Sequencing of Plant Genomes.</title>
        <authorList>
            <person name="Rounsley S."/>
            <person name="Marri P.R."/>
            <person name="Yu Y."/>
            <person name="He R."/>
            <person name="Sisneros N."/>
            <person name="Goicoechea J.L."/>
            <person name="Lee S.J."/>
            <person name="Angelova A."/>
            <person name="Kudrna D."/>
            <person name="Luo M."/>
            <person name="Affourtit J."/>
            <person name="Desany B."/>
            <person name="Knight J."/>
            <person name="Niazi F."/>
            <person name="Egholm M."/>
            <person name="Wing R.A."/>
        </authorList>
    </citation>
    <scope>NUCLEOTIDE SEQUENCE [LARGE SCALE GENOMIC DNA]</scope>
    <source>
        <strain evidence="3">cv. IRGC 105608</strain>
    </source>
</reference>
<dbReference type="PANTHER" id="PTHR33086">
    <property type="entry name" value="OS05G0468200 PROTEIN-RELATED"/>
    <property type="match status" value="1"/>
</dbReference>
<dbReference type="InterPro" id="IPR011676">
    <property type="entry name" value="DUF1618"/>
</dbReference>
<dbReference type="Gramene" id="OBART05G10400.1">
    <property type="protein sequence ID" value="OBART05G10400.1"/>
    <property type="gene ID" value="OBART05G10400"/>
</dbReference>
<feature type="compositionally biased region" description="Acidic residues" evidence="1">
    <location>
        <begin position="353"/>
        <end position="372"/>
    </location>
</feature>
<feature type="domain" description="DUF1618" evidence="2">
    <location>
        <begin position="204"/>
        <end position="331"/>
    </location>
</feature>
<organism evidence="3">
    <name type="scientific">Oryza barthii</name>
    <dbReference type="NCBI Taxonomy" id="65489"/>
    <lineage>
        <taxon>Eukaryota</taxon>
        <taxon>Viridiplantae</taxon>
        <taxon>Streptophyta</taxon>
        <taxon>Embryophyta</taxon>
        <taxon>Tracheophyta</taxon>
        <taxon>Spermatophyta</taxon>
        <taxon>Magnoliopsida</taxon>
        <taxon>Liliopsida</taxon>
        <taxon>Poales</taxon>
        <taxon>Poaceae</taxon>
        <taxon>BOP clade</taxon>
        <taxon>Oryzoideae</taxon>
        <taxon>Oryzeae</taxon>
        <taxon>Oryzinae</taxon>
        <taxon>Oryza</taxon>
    </lineage>
</organism>
<protein>
    <recommendedName>
        <fullName evidence="2">DUF1618 domain-containing protein</fullName>
    </recommendedName>
</protein>
<accession>A0A0D3G5L8</accession>
<dbReference type="AlphaFoldDB" id="A0A0D3G5L8"/>
<dbReference type="PANTHER" id="PTHR33086:SF94">
    <property type="entry name" value="EXPRESSED PROTEIN"/>
    <property type="match status" value="1"/>
</dbReference>
<reference evidence="3" key="2">
    <citation type="submission" date="2015-03" db="UniProtKB">
        <authorList>
            <consortium name="EnsemblPlants"/>
        </authorList>
    </citation>
    <scope>IDENTIFICATION</scope>
</reference>
<keyword evidence="4" id="KW-1185">Reference proteome</keyword>
<proteinExistence type="predicted"/>
<evidence type="ECO:0000256" key="1">
    <source>
        <dbReference type="SAM" id="MobiDB-lite"/>
    </source>
</evidence>